<reference evidence="1 2" key="3">
    <citation type="journal article" date="2008" name="BMC Genomics">
        <title>The genome of the versatile nitrogen fixer Azorhizobium caulinodans ORS571.</title>
        <authorList>
            <person name="Lee KB."/>
            <person name="Backer P.D."/>
            <person name="Aono T."/>
            <person name="Liu CT."/>
            <person name="Suzuki S."/>
            <person name="Suzuki T."/>
            <person name="Kaneko T."/>
            <person name="Yamada M."/>
            <person name="Tabata S."/>
            <person name="Kupfer D.M."/>
            <person name="Najar F.Z."/>
            <person name="Wiley G.B."/>
            <person name="Roe B."/>
            <person name="Binnewies T.T."/>
            <person name="Ussery D.W."/>
            <person name="D'Haeze W."/>
            <person name="Herder J.D."/>
            <person name="Gevers D."/>
            <person name="Vereecke D."/>
            <person name="Holsters M."/>
            <person name="Oyaizu H."/>
        </authorList>
    </citation>
    <scope>NUCLEOTIDE SEQUENCE [LARGE SCALE GENOMIC DNA]</scope>
    <source>
        <strain evidence="2">ATCC 43989 / DSM 5975 / JCM 20966 / LMG 6465 / NBRC 14845 / NCIMB 13405 / ORS 571</strain>
    </source>
</reference>
<reference evidence="1 2" key="4">
    <citation type="journal article" date="2009" name="Appl. Environ. Microbiol.">
        <title>Comparative genome-wide transcriptional profiling of Azorhizobium caulinodans ORS571 grown under free-living and symbiotic conditions.</title>
        <authorList>
            <person name="Tsukada S."/>
            <person name="Aono T."/>
            <person name="Akiba N."/>
            <person name="Lee KB."/>
            <person name="Liu CT."/>
            <person name="Toyazaki H."/>
            <person name="Oyaizu H."/>
        </authorList>
    </citation>
    <scope>NUCLEOTIDE SEQUENCE [LARGE SCALE GENOMIC DNA]</scope>
    <source>
        <strain evidence="2">ATCC 43989 / DSM 5975 / JCM 20966 / LMG 6465 / NBRC 14845 / NCIMB 13405 / ORS 571</strain>
    </source>
</reference>
<evidence type="ECO:0000313" key="2">
    <source>
        <dbReference type="Proteomes" id="UP000000270"/>
    </source>
</evidence>
<dbReference type="SUPFAM" id="SSF69279">
    <property type="entry name" value="Phage tail proteins"/>
    <property type="match status" value="1"/>
</dbReference>
<dbReference type="STRING" id="438753.AZC_2167"/>
<proteinExistence type="predicted"/>
<dbReference type="RefSeq" id="WP_012170694.1">
    <property type="nucleotide sequence ID" value="NC_009937.1"/>
</dbReference>
<dbReference type="eggNOG" id="COG3500">
    <property type="taxonomic scope" value="Bacteria"/>
</dbReference>
<sequence>MAIRKPIVIVEGPKTANLLSVWGDTLTSVRIRDAVGHESDTCTLTFRVSPPFPAMPPRGTRYTVRIGWAQNAMAKVGVYTVQRTGLAGNPDGGHLMTVECRAADLIEKAKSVDSGHWDNTTLGAIVADVAKGLGLKAAVDPKLKGIRIPYRARVNQEAMDFLSDLADDFGAAVKVAGGQIVMTERGAGRTASGGALPGLTIPYA</sequence>
<dbReference type="KEGG" id="azc:AZC_2167"/>
<evidence type="ECO:0000313" key="1">
    <source>
        <dbReference type="EMBL" id="BAF88165.1"/>
    </source>
</evidence>
<dbReference type="EMBL" id="AP009384">
    <property type="protein sequence ID" value="BAF88165.1"/>
    <property type="molecule type" value="Genomic_DNA"/>
</dbReference>
<dbReference type="AlphaFoldDB" id="A8I7V1"/>
<reference evidence="2" key="2">
    <citation type="submission" date="2007-04" db="EMBL/GenBank/DDBJ databases">
        <title>Complete genome sequence of the nitrogen-fixing bacterium Azorhizobium caulinodans ORS571.</title>
        <authorList>
            <person name="Lee K.B."/>
            <person name="Backer P.D."/>
            <person name="Aono T."/>
            <person name="Liu C.T."/>
            <person name="Suzuki S."/>
            <person name="Suzuki T."/>
            <person name="Kaneko T."/>
            <person name="Yamada M."/>
            <person name="Tabata S."/>
            <person name="Kupfer D.M."/>
            <person name="Najar F.Z."/>
            <person name="Wiley G.B."/>
            <person name="Roe B."/>
            <person name="Binnewies T."/>
            <person name="Ussery D."/>
            <person name="Vereecke D."/>
            <person name="Gevers D."/>
            <person name="Holsters M."/>
            <person name="Oyaizu H."/>
        </authorList>
    </citation>
    <scope>NUCLEOTIDE SEQUENCE [LARGE SCALE GENOMIC DNA]</scope>
    <source>
        <strain evidence="2">ATCC 43989 / DSM 5975 / JCM 20966 / LMG 6465 / NBRC 14845 / NCIMB 13405 / ORS 571</strain>
    </source>
</reference>
<protein>
    <submittedName>
        <fullName evidence="1">Putative phage late control gene D protein</fullName>
    </submittedName>
</protein>
<dbReference type="HOGENOM" id="CLU_1340985_0_0_5"/>
<organism evidence="1 2">
    <name type="scientific">Azorhizobium caulinodans (strain ATCC 43989 / DSM 5975 / JCM 20966 / LMG 6465 / NBRC 14845 / NCIMB 13405 / ORS 571)</name>
    <dbReference type="NCBI Taxonomy" id="438753"/>
    <lineage>
        <taxon>Bacteria</taxon>
        <taxon>Pseudomonadati</taxon>
        <taxon>Pseudomonadota</taxon>
        <taxon>Alphaproteobacteria</taxon>
        <taxon>Hyphomicrobiales</taxon>
        <taxon>Xanthobacteraceae</taxon>
        <taxon>Azorhizobium</taxon>
    </lineage>
</organism>
<gene>
    <name evidence="1" type="ordered locus">AZC_2167</name>
</gene>
<dbReference type="Proteomes" id="UP000000270">
    <property type="component" value="Chromosome"/>
</dbReference>
<reference evidence="1 2" key="1">
    <citation type="journal article" date="2007" name="Appl. Environ. Microbiol.">
        <title>Rhizobial factors required for stem nodule maturation and maintenance in Sesbania rostrata-Azorhizobium caulinodans ORS571 symbiosis.</title>
        <authorList>
            <person name="Suzuki S."/>
            <person name="Aono T."/>
            <person name="Lee KB."/>
            <person name="Suzuki T."/>
            <person name="Liu CT."/>
            <person name="Miwa H."/>
            <person name="Wakao S."/>
            <person name="Iki T."/>
            <person name="Oyaizu H."/>
        </authorList>
    </citation>
    <scope>NUCLEOTIDE SEQUENCE [LARGE SCALE GENOMIC DNA]</scope>
    <source>
        <strain evidence="2">ATCC 43989 / DSM 5975 / JCM 20966 / LMG 6465 / NBRC 14845 / NCIMB 13405 / ORS 571</strain>
    </source>
</reference>
<reference evidence="1 2" key="5">
    <citation type="journal article" date="2010" name="Appl. Environ. Microbiol.">
        <title>phrR-like gene praR of Azorhizobium caulinodans ORS571 is essential for symbiosis with Sesbania rostrata and is involved in expression of reb genes.</title>
        <authorList>
            <person name="Akiba N."/>
            <person name="Aono T."/>
            <person name="Toyazaki H."/>
            <person name="Sato S."/>
            <person name="Oyaizu H."/>
        </authorList>
    </citation>
    <scope>NUCLEOTIDE SEQUENCE [LARGE SCALE GENOMIC DNA]</scope>
    <source>
        <strain evidence="2">ATCC 43989 / DSM 5975 / JCM 20966 / LMG 6465 / NBRC 14845 / NCIMB 13405 / ORS 571</strain>
    </source>
</reference>
<name>A8I7V1_AZOC5</name>
<keyword evidence="2" id="KW-1185">Reference proteome</keyword>
<reference evidence="1 2" key="6">
    <citation type="journal article" date="2011" name="Appl. Environ. Microbiol.">
        <title>Involvement of the azorhizobial chromosome partition gene (parA) in the onset of bacteroid differentiation during Sesbania rostrata stem nodule development.</title>
        <authorList>
            <person name="Liu CT."/>
            <person name="Lee KB."/>
            <person name="Wang YS."/>
            <person name="Peng MH."/>
            <person name="Lee KT."/>
            <person name="Suzuki S."/>
            <person name="Suzuki T."/>
            <person name="Oyaizu H."/>
        </authorList>
    </citation>
    <scope>NUCLEOTIDE SEQUENCE [LARGE SCALE GENOMIC DNA]</scope>
    <source>
        <strain evidence="2">ATCC 43989 / DSM 5975 / JCM 20966 / LMG 6465 / NBRC 14845 / NCIMB 13405 / ORS 571</strain>
    </source>
</reference>
<accession>A8I7V1</accession>